<name>A0A3S4A6C9_9MICO</name>
<dbReference type="InterPro" id="IPR040198">
    <property type="entry name" value="Fido_containing"/>
</dbReference>
<evidence type="ECO:0000256" key="2">
    <source>
        <dbReference type="PIRSR" id="PIRSR640198-2"/>
    </source>
</evidence>
<dbReference type="Pfam" id="PF02661">
    <property type="entry name" value="Fic"/>
    <property type="match status" value="1"/>
</dbReference>
<feature type="active site" evidence="1">
    <location>
        <position position="230"/>
    </location>
</feature>
<dbReference type="PANTHER" id="PTHR13504:SF38">
    <property type="entry name" value="FIDO DOMAIN-CONTAINING PROTEIN"/>
    <property type="match status" value="1"/>
</dbReference>
<dbReference type="OrthoDB" id="9813719at2"/>
<dbReference type="InterPro" id="IPR036597">
    <property type="entry name" value="Fido-like_dom_sf"/>
</dbReference>
<reference evidence="5 6" key="1">
    <citation type="submission" date="2018-12" db="EMBL/GenBank/DDBJ databases">
        <authorList>
            <person name="Li F."/>
        </authorList>
    </citation>
    <scope>NUCLEOTIDE SEQUENCE [LARGE SCALE GENOMIC DNA]</scope>
    <source>
        <strain evidence="5 6">11W25H-1</strain>
    </source>
</reference>
<keyword evidence="6" id="KW-1185">Reference proteome</keyword>
<feature type="binding site" evidence="2">
    <location>
        <begin position="234"/>
        <end position="241"/>
    </location>
    <ligand>
        <name>ATP</name>
        <dbReference type="ChEBI" id="CHEBI:30616"/>
    </ligand>
</feature>
<dbReference type="AlphaFoldDB" id="A0A3S4A6C9"/>
<dbReference type="SUPFAM" id="SSF140931">
    <property type="entry name" value="Fic-like"/>
    <property type="match status" value="1"/>
</dbReference>
<evidence type="ECO:0000313" key="5">
    <source>
        <dbReference type="EMBL" id="RWZ52512.1"/>
    </source>
</evidence>
<organism evidence="5 6">
    <name type="scientific">Labedella phragmitis</name>
    <dbReference type="NCBI Taxonomy" id="2498849"/>
    <lineage>
        <taxon>Bacteria</taxon>
        <taxon>Bacillati</taxon>
        <taxon>Actinomycetota</taxon>
        <taxon>Actinomycetes</taxon>
        <taxon>Micrococcales</taxon>
        <taxon>Microbacteriaceae</taxon>
        <taxon>Labedella</taxon>
    </lineage>
</organism>
<keyword evidence="2" id="KW-0067">ATP-binding</keyword>
<feature type="compositionally biased region" description="Basic and acidic residues" evidence="3">
    <location>
        <begin position="17"/>
        <end position="31"/>
    </location>
</feature>
<protein>
    <submittedName>
        <fullName evidence="5">Fic family protein</fullName>
    </submittedName>
</protein>
<gene>
    <name evidence="5" type="ORF">ELQ90_00705</name>
</gene>
<evidence type="ECO:0000256" key="3">
    <source>
        <dbReference type="SAM" id="MobiDB-lite"/>
    </source>
</evidence>
<dbReference type="InterPro" id="IPR003812">
    <property type="entry name" value="Fido"/>
</dbReference>
<evidence type="ECO:0000256" key="1">
    <source>
        <dbReference type="PIRSR" id="PIRSR640198-1"/>
    </source>
</evidence>
<dbReference type="EMBL" id="RZNB01000001">
    <property type="protein sequence ID" value="RWZ52512.1"/>
    <property type="molecule type" value="Genomic_DNA"/>
</dbReference>
<proteinExistence type="predicted"/>
<dbReference type="InterPro" id="IPR025758">
    <property type="entry name" value="Fic/DOC_N"/>
</dbReference>
<dbReference type="Pfam" id="PF13784">
    <property type="entry name" value="Fic_N"/>
    <property type="match status" value="1"/>
</dbReference>
<feature type="domain" description="Fido" evidence="4">
    <location>
        <begin position="146"/>
        <end position="293"/>
    </location>
</feature>
<accession>A0A3S4A6C9</accession>
<dbReference type="PANTHER" id="PTHR13504">
    <property type="entry name" value="FIDO DOMAIN-CONTAINING PROTEIN DDB_G0283145"/>
    <property type="match status" value="1"/>
</dbReference>
<dbReference type="GO" id="GO:0005524">
    <property type="term" value="F:ATP binding"/>
    <property type="evidence" value="ECO:0007669"/>
    <property type="project" value="UniProtKB-KW"/>
</dbReference>
<evidence type="ECO:0000259" key="4">
    <source>
        <dbReference type="PROSITE" id="PS51459"/>
    </source>
</evidence>
<evidence type="ECO:0000313" key="6">
    <source>
        <dbReference type="Proteomes" id="UP000288547"/>
    </source>
</evidence>
<dbReference type="Proteomes" id="UP000288547">
    <property type="component" value="Unassembled WGS sequence"/>
</dbReference>
<dbReference type="PROSITE" id="PS51459">
    <property type="entry name" value="FIDO"/>
    <property type="match status" value="1"/>
</dbReference>
<comment type="caution">
    <text evidence="5">The sequence shown here is derived from an EMBL/GenBank/DDBJ whole genome shotgun (WGS) entry which is preliminary data.</text>
</comment>
<keyword evidence="2" id="KW-0547">Nucleotide-binding</keyword>
<sequence>MNKETDAPGSGDSWPVTRHEPLPWTRSGDEVGSRRRLRAAAGSYQAAVPPFIRDLDVKLPAELVAASEDASRELTRFDTEAGTLAAPFASILLRTESASSSEVENLTSSAKQVALAQIGDSTSQNARLVVGNVAAMEAAIALADDLDTDAVLAMHRALLEKSAPDIVGHWREEQVWVGGGSVSPHNATFVPPHQDRVPALMDDVMAFARRTDLPAMAQLAIAHAQFETIHPFPDGNGRTGRALVQAMLRAGGVTKNVTVPVSAGLLGDTEGYFRALTAYRDGDVRPIVEAMSEASFDAIRNGRILEKDITEIAARWDSNVRARSHSSVHRLKNLLLRQPVVTIKLVESELGVSNPAADDSVQKLVDAGVLTQATAGRRNRHWQADEVLAALDAFGARARRKRAGS</sequence>
<feature type="region of interest" description="Disordered" evidence="3">
    <location>
        <begin position="1"/>
        <end position="31"/>
    </location>
</feature>
<dbReference type="Gene3D" id="1.10.3290.10">
    <property type="entry name" value="Fido-like domain"/>
    <property type="match status" value="1"/>
</dbReference>